<keyword evidence="2" id="KW-1185">Reference proteome</keyword>
<proteinExistence type="predicted"/>
<reference evidence="1" key="1">
    <citation type="submission" date="2024-03" db="EMBL/GenBank/DDBJ databases">
        <title>Novel Streptomyces species of biotechnological and ecological value are a feature of Machair soil.</title>
        <authorList>
            <person name="Prole J.R."/>
            <person name="Goodfellow M."/>
            <person name="Allenby N."/>
            <person name="Ward A.C."/>
        </authorList>
    </citation>
    <scope>NUCLEOTIDE SEQUENCE</scope>
    <source>
        <strain evidence="1">MS1.AVA.4</strain>
    </source>
</reference>
<gene>
    <name evidence="1" type="ORF">WKI58_31310</name>
</gene>
<evidence type="ECO:0000313" key="2">
    <source>
        <dbReference type="Proteomes" id="UP001375539"/>
    </source>
</evidence>
<organism evidence="1 2">
    <name type="scientific">Streptomyces pratisoli</name>
    <dbReference type="NCBI Taxonomy" id="3139917"/>
    <lineage>
        <taxon>Bacteria</taxon>
        <taxon>Bacillati</taxon>
        <taxon>Actinomycetota</taxon>
        <taxon>Actinomycetes</taxon>
        <taxon>Kitasatosporales</taxon>
        <taxon>Streptomycetaceae</taxon>
        <taxon>Streptomyces</taxon>
    </lineage>
</organism>
<protein>
    <submittedName>
        <fullName evidence="1">NAD(P)H-binding protein</fullName>
    </submittedName>
</protein>
<dbReference type="Proteomes" id="UP001375539">
    <property type="component" value="Unassembled WGS sequence"/>
</dbReference>
<name>A0ACC6QRP9_9ACTN</name>
<accession>A0ACC6QRP9</accession>
<dbReference type="EMBL" id="JBBKAI010000002">
    <property type="protein sequence ID" value="MEJ8660952.1"/>
    <property type="molecule type" value="Genomic_DNA"/>
</dbReference>
<evidence type="ECO:0000313" key="1">
    <source>
        <dbReference type="EMBL" id="MEJ8660952.1"/>
    </source>
</evidence>
<sequence>MILVTGATGHVGSELVSALARAGAPVRAFSRSAASADLPTGAEGVSGDLNSADSVAAALDGVRAVFMMPGHQQAHESLAAMRAAGVERVVLLSGASVPDGDTSNAVTRYMTEAESAVRESGLPWTFLRPFSFMSNTLEWAEALRAGSDTVRAPFAGARSAVVDPRDIAAVAALALTGSGHEGRAYTLSGPEALLPADRARILGEVLGRTLRFEALSDEEARAVMEARMPVEYVDAFFGFFAEGTLDESPVLPAVGDLTGRPPRTFAQWAQAHADAFRGAAAFRM</sequence>
<comment type="caution">
    <text evidence="1">The sequence shown here is derived from an EMBL/GenBank/DDBJ whole genome shotgun (WGS) entry which is preliminary data.</text>
</comment>